<sequence length="351" mass="38756">MSRFRRALAILALVAFSMLATAFAQRRASDGKFVNLDGSRPQPLGAVLRWAVWDKLTGKRRTSPPAAPVPAVAPDLARLARPPEPGEPARVTWLGHASFLVQLDGVSLLLDPALLPSIFGGLERNVPPGVRIEDLPPIDAVLVSHSHYDHLDLPTIERVKAPVVAGLGLERWFRDRRISATELGWWGSTKVGPVRITFVPAQHWSRRGLLDTNATLWGGFVVEGSTATLYHSGDTAWFPGFQEIGARFPIDAALLPIGAYDPAWFMEKQHMSPEQALQAFEDLHARTFVAMHWGTFKLTDEPLDEPPRRLEAERLRRGLAGDRVRVLAVGESMEIDRRSPREVAPPSGPAR</sequence>
<name>A0ABM7WV12_9BACT</name>
<proteinExistence type="predicted"/>
<feature type="signal peptide" evidence="1">
    <location>
        <begin position="1"/>
        <end position="24"/>
    </location>
</feature>
<keyword evidence="1" id="KW-0732">Signal</keyword>
<accession>A0ABM7WV12</accession>
<dbReference type="SUPFAM" id="SSF56281">
    <property type="entry name" value="Metallo-hydrolase/oxidoreductase"/>
    <property type="match status" value="1"/>
</dbReference>
<dbReference type="RefSeq" id="WP_318653863.1">
    <property type="nucleotide sequence ID" value="NZ_AP025591.1"/>
</dbReference>
<dbReference type="PANTHER" id="PTHR15032">
    <property type="entry name" value="N-ACYL-PHOSPHATIDYLETHANOLAMINE-HYDROLYZING PHOSPHOLIPASE D"/>
    <property type="match status" value="1"/>
</dbReference>
<protein>
    <recommendedName>
        <fullName evidence="2">Metallo-beta-lactamase domain-containing protein</fullName>
    </recommendedName>
</protein>
<dbReference type="EMBL" id="AP025591">
    <property type="protein sequence ID" value="BDG03340.1"/>
    <property type="molecule type" value="Genomic_DNA"/>
</dbReference>
<evidence type="ECO:0000313" key="3">
    <source>
        <dbReference type="EMBL" id="BDG03340.1"/>
    </source>
</evidence>
<dbReference type="Pfam" id="PF12706">
    <property type="entry name" value="Lactamase_B_2"/>
    <property type="match status" value="1"/>
</dbReference>
<keyword evidence="4" id="KW-1185">Reference proteome</keyword>
<gene>
    <name evidence="3" type="ORF">AMOR_23360</name>
</gene>
<feature type="domain" description="Metallo-beta-lactamase" evidence="2">
    <location>
        <begin position="109"/>
        <end position="293"/>
    </location>
</feature>
<dbReference type="PANTHER" id="PTHR15032:SF36">
    <property type="entry name" value="METALLO-BETA-LACTAMASE DOMAIN-CONTAINING PROTEIN"/>
    <property type="match status" value="1"/>
</dbReference>
<evidence type="ECO:0000259" key="2">
    <source>
        <dbReference type="Pfam" id="PF12706"/>
    </source>
</evidence>
<dbReference type="InterPro" id="IPR036866">
    <property type="entry name" value="RibonucZ/Hydroxyglut_hydro"/>
</dbReference>
<evidence type="ECO:0000313" key="4">
    <source>
        <dbReference type="Proteomes" id="UP001162891"/>
    </source>
</evidence>
<evidence type="ECO:0000256" key="1">
    <source>
        <dbReference type="SAM" id="SignalP"/>
    </source>
</evidence>
<dbReference type="Proteomes" id="UP001162891">
    <property type="component" value="Chromosome"/>
</dbReference>
<reference evidence="4" key="1">
    <citation type="journal article" date="2022" name="Int. J. Syst. Evol. Microbiol.">
        <title>Anaeromyxobacter oryzae sp. nov., Anaeromyxobacter diazotrophicus sp. nov. and Anaeromyxobacter paludicola sp. nov., isolated from paddy soils.</title>
        <authorList>
            <person name="Itoh H."/>
            <person name="Xu Z."/>
            <person name="Mise K."/>
            <person name="Masuda Y."/>
            <person name="Ushijima N."/>
            <person name="Hayakawa C."/>
            <person name="Shiratori Y."/>
            <person name="Senoo K."/>
        </authorList>
    </citation>
    <scope>NUCLEOTIDE SEQUENCE [LARGE SCALE GENOMIC DNA]</scope>
    <source>
        <strain evidence="4">Red232</strain>
    </source>
</reference>
<feature type="chain" id="PRO_5046571529" description="Metallo-beta-lactamase domain-containing protein" evidence="1">
    <location>
        <begin position="25"/>
        <end position="351"/>
    </location>
</feature>
<organism evidence="3 4">
    <name type="scientific">Anaeromyxobacter oryzae</name>
    <dbReference type="NCBI Taxonomy" id="2918170"/>
    <lineage>
        <taxon>Bacteria</taxon>
        <taxon>Pseudomonadati</taxon>
        <taxon>Myxococcota</taxon>
        <taxon>Myxococcia</taxon>
        <taxon>Myxococcales</taxon>
        <taxon>Cystobacterineae</taxon>
        <taxon>Anaeromyxobacteraceae</taxon>
        <taxon>Anaeromyxobacter</taxon>
    </lineage>
</organism>
<dbReference type="Gene3D" id="3.60.15.10">
    <property type="entry name" value="Ribonuclease Z/Hydroxyacylglutathione hydrolase-like"/>
    <property type="match status" value="1"/>
</dbReference>
<dbReference type="InterPro" id="IPR001279">
    <property type="entry name" value="Metallo-B-lactamas"/>
</dbReference>